<evidence type="ECO:0000256" key="16">
    <source>
        <dbReference type="ARBA" id="ARBA00049551"/>
    </source>
</evidence>
<evidence type="ECO:0000256" key="7">
    <source>
        <dbReference type="ARBA" id="ARBA00022660"/>
    </source>
</evidence>
<evidence type="ECO:0000256" key="1">
    <source>
        <dbReference type="ARBA" id="ARBA00003257"/>
    </source>
</evidence>
<evidence type="ECO:0000256" key="15">
    <source>
        <dbReference type="ARBA" id="ARBA00023136"/>
    </source>
</evidence>
<evidence type="ECO:0000256" key="3">
    <source>
        <dbReference type="ARBA" id="ARBA00009025"/>
    </source>
</evidence>
<feature type="transmembrane region" description="Helical" evidence="17">
    <location>
        <begin position="107"/>
        <end position="126"/>
    </location>
</feature>
<dbReference type="InterPro" id="IPR003918">
    <property type="entry name" value="NADH_UbQ_OxRdtase"/>
</dbReference>
<evidence type="ECO:0000256" key="14">
    <source>
        <dbReference type="ARBA" id="ARBA00023128"/>
    </source>
</evidence>
<dbReference type="PRINTS" id="PR01437">
    <property type="entry name" value="NUOXDRDTASE4"/>
</dbReference>
<feature type="transmembrane region" description="Helical" evidence="17">
    <location>
        <begin position="240"/>
        <end position="260"/>
    </location>
</feature>
<evidence type="ECO:0000256" key="2">
    <source>
        <dbReference type="ARBA" id="ARBA00004225"/>
    </source>
</evidence>
<comment type="similarity">
    <text evidence="3 17">Belongs to the complex I subunit 4 family.</text>
</comment>
<evidence type="ECO:0000256" key="12">
    <source>
        <dbReference type="ARBA" id="ARBA00023027"/>
    </source>
</evidence>
<dbReference type="GO" id="GO:0042773">
    <property type="term" value="P:ATP synthesis coupled electron transport"/>
    <property type="evidence" value="ECO:0007669"/>
    <property type="project" value="InterPro"/>
</dbReference>
<evidence type="ECO:0000256" key="11">
    <source>
        <dbReference type="ARBA" id="ARBA00022989"/>
    </source>
</evidence>
<dbReference type="Pfam" id="PF00361">
    <property type="entry name" value="Proton_antipo_M"/>
    <property type="match status" value="1"/>
</dbReference>
<dbReference type="EC" id="7.1.1.2" evidence="4 17"/>
<dbReference type="GO" id="GO:0031966">
    <property type="term" value="C:mitochondrial membrane"/>
    <property type="evidence" value="ECO:0007669"/>
    <property type="project" value="UniProtKB-SubCell"/>
</dbReference>
<geneLocation type="mitochondrion" evidence="20"/>
<reference evidence="20" key="1">
    <citation type="journal article" date="2010" name="Mitochondrial DNA">
        <title>The complete mitochondrial genome of Caprella scaura (Crustacea, Amphipoda, Caprellidea), with emphasis on the unique gene order pattern and duplicated control region.</title>
        <authorList>
            <person name="Ito A."/>
            <person name="Aoki M.N."/>
            <person name="Yokobori S."/>
            <person name="Wada H."/>
        </authorList>
    </citation>
    <scope>NUCLEOTIDE SEQUENCE</scope>
</reference>
<evidence type="ECO:0000256" key="6">
    <source>
        <dbReference type="ARBA" id="ARBA00022448"/>
    </source>
</evidence>
<feature type="transmembrane region" description="Helical" evidence="17">
    <location>
        <begin position="372"/>
        <end position="394"/>
    </location>
</feature>
<dbReference type="AlphaFoldDB" id="E2RVN4"/>
<dbReference type="GeneID" id="9978314"/>
<feature type="domain" description="NADH:quinone oxidoreductase/Mrp antiporter transmembrane" evidence="18">
    <location>
        <begin position="105"/>
        <end position="379"/>
    </location>
</feature>
<feature type="transmembrane region" description="Helical" evidence="17">
    <location>
        <begin position="46"/>
        <end position="69"/>
    </location>
</feature>
<proteinExistence type="inferred from homology"/>
<dbReference type="Pfam" id="PF01059">
    <property type="entry name" value="Oxidored_q5_N"/>
    <property type="match status" value="1"/>
</dbReference>
<dbReference type="GO" id="GO:0008137">
    <property type="term" value="F:NADH dehydrogenase (ubiquinone) activity"/>
    <property type="evidence" value="ECO:0007669"/>
    <property type="project" value="UniProtKB-UniRule"/>
</dbReference>
<dbReference type="PANTHER" id="PTHR43507:SF20">
    <property type="entry name" value="NADH-UBIQUINONE OXIDOREDUCTASE CHAIN 4"/>
    <property type="match status" value="1"/>
</dbReference>
<dbReference type="InterPro" id="IPR001750">
    <property type="entry name" value="ND/Mrp_TM"/>
</dbReference>
<evidence type="ECO:0000256" key="17">
    <source>
        <dbReference type="RuleBase" id="RU003297"/>
    </source>
</evidence>
<evidence type="ECO:0000313" key="20">
    <source>
        <dbReference type="EMBL" id="BAJ23208.1"/>
    </source>
</evidence>
<name>E2RVN4_9CRUS</name>
<protein>
    <recommendedName>
        <fullName evidence="5 17">NADH-ubiquinone oxidoreductase chain 4</fullName>
        <ecNumber evidence="4 17">7.1.1.2</ecNumber>
    </recommendedName>
</protein>
<dbReference type="PANTHER" id="PTHR43507">
    <property type="entry name" value="NADH-UBIQUINONE OXIDOREDUCTASE CHAIN 4"/>
    <property type="match status" value="1"/>
</dbReference>
<keyword evidence="10 17" id="KW-0249">Electron transport</keyword>
<dbReference type="CTD" id="4538"/>
<gene>
    <name evidence="20" type="primary">ND4</name>
</gene>
<feature type="domain" description="NADH:ubiquinone oxidoreductase chain 4 N-terminal" evidence="19">
    <location>
        <begin position="2"/>
        <end position="97"/>
    </location>
</feature>
<dbReference type="GO" id="GO:0015990">
    <property type="term" value="P:electron transport coupled proton transport"/>
    <property type="evidence" value="ECO:0007669"/>
    <property type="project" value="TreeGrafter"/>
</dbReference>
<dbReference type="RefSeq" id="YP_004021520.1">
    <property type="nucleotide sequence ID" value="NC_014687.1"/>
</dbReference>
<dbReference type="GO" id="GO:0003954">
    <property type="term" value="F:NADH dehydrogenase activity"/>
    <property type="evidence" value="ECO:0007669"/>
    <property type="project" value="TreeGrafter"/>
</dbReference>
<evidence type="ECO:0000256" key="13">
    <source>
        <dbReference type="ARBA" id="ARBA00023075"/>
    </source>
</evidence>
<keyword evidence="13 17" id="KW-0830">Ubiquinone</keyword>
<dbReference type="GO" id="GO:0048039">
    <property type="term" value="F:ubiquinone binding"/>
    <property type="evidence" value="ECO:0007669"/>
    <property type="project" value="TreeGrafter"/>
</dbReference>
<keyword evidence="11 17" id="KW-1133">Transmembrane helix</keyword>
<evidence type="ECO:0000256" key="9">
    <source>
        <dbReference type="ARBA" id="ARBA00022967"/>
    </source>
</evidence>
<keyword evidence="6 17" id="KW-0813">Transport</keyword>
<evidence type="ECO:0000256" key="4">
    <source>
        <dbReference type="ARBA" id="ARBA00012944"/>
    </source>
</evidence>
<comment type="subcellular location">
    <subcellularLocation>
        <location evidence="2 17">Mitochondrion membrane</location>
        <topology evidence="2 17">Multi-pass membrane protein</topology>
    </subcellularLocation>
</comment>
<accession>E2RVN4</accession>
<keyword evidence="12 17" id="KW-0520">NAD</keyword>
<evidence type="ECO:0000259" key="18">
    <source>
        <dbReference type="Pfam" id="PF00361"/>
    </source>
</evidence>
<evidence type="ECO:0000256" key="5">
    <source>
        <dbReference type="ARBA" id="ARBA00021006"/>
    </source>
</evidence>
<dbReference type="EMBL" id="AB539699">
    <property type="protein sequence ID" value="BAJ23208.1"/>
    <property type="molecule type" value="Genomic_DNA"/>
</dbReference>
<comment type="catalytic activity">
    <reaction evidence="16 17">
        <text>a ubiquinone + NADH + 5 H(+)(in) = a ubiquinol + NAD(+) + 4 H(+)(out)</text>
        <dbReference type="Rhea" id="RHEA:29091"/>
        <dbReference type="Rhea" id="RHEA-COMP:9565"/>
        <dbReference type="Rhea" id="RHEA-COMP:9566"/>
        <dbReference type="ChEBI" id="CHEBI:15378"/>
        <dbReference type="ChEBI" id="CHEBI:16389"/>
        <dbReference type="ChEBI" id="CHEBI:17976"/>
        <dbReference type="ChEBI" id="CHEBI:57540"/>
        <dbReference type="ChEBI" id="CHEBI:57945"/>
        <dbReference type="EC" id="7.1.1.2"/>
    </reaction>
</comment>
<feature type="transmembrane region" description="Helical" evidence="17">
    <location>
        <begin position="138"/>
        <end position="163"/>
    </location>
</feature>
<feature type="transmembrane region" description="Helical" evidence="17">
    <location>
        <begin position="175"/>
        <end position="199"/>
    </location>
</feature>
<feature type="transmembrane region" description="Helical" evidence="17">
    <location>
        <begin position="297"/>
        <end position="319"/>
    </location>
</feature>
<evidence type="ECO:0000256" key="8">
    <source>
        <dbReference type="ARBA" id="ARBA00022692"/>
    </source>
</evidence>
<evidence type="ECO:0000259" key="19">
    <source>
        <dbReference type="Pfam" id="PF01059"/>
    </source>
</evidence>
<feature type="transmembrane region" description="Helical" evidence="17">
    <location>
        <begin position="331"/>
        <end position="352"/>
    </location>
</feature>
<feature type="transmembrane region" description="Helical" evidence="17">
    <location>
        <begin position="211"/>
        <end position="234"/>
    </location>
</feature>
<evidence type="ECO:0000256" key="10">
    <source>
        <dbReference type="ARBA" id="ARBA00022982"/>
    </source>
</evidence>
<keyword evidence="9" id="KW-1278">Translocase</keyword>
<sequence length="438" mass="48713">MLNFLFMMGCSLFFCSWSTCLVSVTIYLFFYMLFSYESFLFKTTPFFELDIVGLSLILLSLWVVILSLLGSQYIKINNSSVDKFLVCLGALTVFLVGTFSFSGYMSFYIGFECSVLPVLFLILGWGYQPERVQAGLYLLFYTMLASLPFLLLITSAISSSLMVFMCEGFNGSGFNGVYCLVLLGAFLVKYPMYGVHLWLPKAHVEAPVSGSMILAGVLLKLGGYGMIRFMPLILMSPQKIFWGLISVSLVGGVYMSFVCLSQMDMKSLIACSSVVHMSGCISSLLCYNESAKNGCVIMMLAHGLCSSGLFYLTGLVYNLTGSRSFFINKGLLNLLPTLGLWWFLLVACNMACPPTLNLLSEMKMMMGLLNYNWVTCLPTGLMVFLSCAYSIFLFSLSQHGKFLGSKEMFSSSDCLSYLVLILHWAPLNLFILGVYFLV</sequence>
<comment type="function">
    <text evidence="17">Core subunit of the mitochondrial membrane respiratory chain NADH dehydrogenase (Complex I) which catalyzes electron transfer from NADH through the respiratory chain, using ubiquinone as an electron acceptor. Essential for the catalytic activity and assembly of complex I.</text>
</comment>
<keyword evidence="8 17" id="KW-0812">Transmembrane</keyword>
<keyword evidence="7 17" id="KW-0679">Respiratory chain</keyword>
<feature type="transmembrane region" description="Helical" evidence="17">
    <location>
        <begin position="81"/>
        <end position="101"/>
    </location>
</feature>
<comment type="function">
    <text evidence="1">Core subunit of the mitochondrial membrane respiratory chain NADH dehydrogenase (Complex I) that is believed to belong to the minimal assembly required for catalysis. Complex I functions in the transfer of electrons from NADH to the respiratory chain. The immediate electron acceptor for the enzyme is believed to be ubiquinone.</text>
</comment>
<keyword evidence="15 17" id="KW-0472">Membrane</keyword>
<dbReference type="InterPro" id="IPR000260">
    <property type="entry name" value="NADH4_N"/>
</dbReference>
<organism evidence="20">
    <name type="scientific">Caprella scaura</name>
    <dbReference type="NCBI Taxonomy" id="703580"/>
    <lineage>
        <taxon>Eukaryota</taxon>
        <taxon>Metazoa</taxon>
        <taxon>Ecdysozoa</taxon>
        <taxon>Arthropoda</taxon>
        <taxon>Crustacea</taxon>
        <taxon>Multicrustacea</taxon>
        <taxon>Malacostraca</taxon>
        <taxon>Eumalacostraca</taxon>
        <taxon>Peracarida</taxon>
        <taxon>Amphipoda</taxon>
        <taxon>Senticaudata</taxon>
        <taxon>Corophiida</taxon>
        <taxon>Caprellidira</taxon>
        <taxon>Caprelloidea</taxon>
        <taxon>Caprellidae</taxon>
        <taxon>Caprella</taxon>
    </lineage>
</organism>
<feature type="transmembrane region" description="Helical" evidence="17">
    <location>
        <begin position="415"/>
        <end position="437"/>
    </location>
</feature>
<feature type="transmembrane region" description="Helical" evidence="17">
    <location>
        <begin position="12"/>
        <end position="34"/>
    </location>
</feature>
<keyword evidence="14 17" id="KW-0496">Mitochondrion</keyword>